<proteinExistence type="predicted"/>
<dbReference type="OrthoDB" id="2080124at2"/>
<comment type="caution">
    <text evidence="1">The sequence shown here is derived from an EMBL/GenBank/DDBJ whole genome shotgun (WGS) entry which is preliminary data.</text>
</comment>
<reference evidence="1" key="1">
    <citation type="journal article" date="2014" name="Genome Announc.">
        <title>Draft Genome Sequence of Clostridium straminisolvens Strain JCM 21531T, Isolated from a Cellulose-Degrading Bacterial Community.</title>
        <authorList>
            <person name="Yuki M."/>
            <person name="Oshima K."/>
            <person name="Suda W."/>
            <person name="Sakamoto M."/>
            <person name="Kitamura K."/>
            <person name="Iida T."/>
            <person name="Hattori M."/>
            <person name="Ohkuma M."/>
        </authorList>
    </citation>
    <scope>NUCLEOTIDE SEQUENCE [LARGE SCALE GENOMIC DNA]</scope>
    <source>
        <strain evidence="1">JCM 21531</strain>
    </source>
</reference>
<evidence type="ECO:0000313" key="1">
    <source>
        <dbReference type="EMBL" id="GAE88536.1"/>
    </source>
</evidence>
<evidence type="ECO:0000313" key="2">
    <source>
        <dbReference type="Proteomes" id="UP000019109"/>
    </source>
</evidence>
<sequence length="643" mass="72699">MKKRALKKSFAILIAIGVFLNLAFLQVNNVWADDLMDFYYTNSVTPLKNPMGLFEPSEIKFSHDGSIEVSSVPSKKEAIVLFDSSYESTETPIPFLGIFEHALFSRSIATYQGQNITINGDVFTRDKIMVDTASVNVEGKNKYYEREGSWKGTIGTSEIKLVDEAKPREELSKNDRKYYDYLFEEDGEITNMINVLTSAIEDEIDVNKYGAQIQFKEENKHLYSWPYKSEEDIKNGNDIYIQYTNKNPGAPYSELSYKNIEYMILGSGIFKIKSNMYFEGDLIISVQGGIFSELNDTPKFIYAEGNITLQGGQLNGRAIENLYLISGNGNISIETGTSDFKGFAIAPNGSIRLNGQNCEITGSFIGKELIIPPSNVIFNRPTEDMTDPFKRFIKETKGFDAVKEAISYLPNLFDSYTRAGVITYSDYADVNELDIIGIDEDDPETTNWKLYDVSTEIDDLRSYISTLKADVTTKRSNLGDAIRKALGIFKSDICDPDAEKFLIVFTSLDPNAYTIVSGTDNFELDLYKDINEDQVSDESGNKGNMYVEELCSMIDEYNSSTDGGKIYKIFIDLSLFRQEANDNEEIIDPLYDLAENLNIDTSDSVYYYRPSKEEMKNYHLSSSFINKLAQFSNNMPPNLLLKT</sequence>
<dbReference type="RefSeq" id="WP_054847041.1">
    <property type="nucleotide sequence ID" value="NZ_BAVR01000020.1"/>
</dbReference>
<organism evidence="1 2">
    <name type="scientific">Acetivibrio straminisolvens JCM 21531</name>
    <dbReference type="NCBI Taxonomy" id="1294263"/>
    <lineage>
        <taxon>Bacteria</taxon>
        <taxon>Bacillati</taxon>
        <taxon>Bacillota</taxon>
        <taxon>Clostridia</taxon>
        <taxon>Eubacteriales</taxon>
        <taxon>Oscillospiraceae</taxon>
        <taxon>Acetivibrio</taxon>
    </lineage>
</organism>
<dbReference type="SUPFAM" id="SSF53300">
    <property type="entry name" value="vWA-like"/>
    <property type="match status" value="1"/>
</dbReference>
<dbReference type="AlphaFoldDB" id="W4V5S8"/>
<accession>W4V5S8</accession>
<name>W4V5S8_9FIRM</name>
<dbReference type="Gene3D" id="3.40.50.410">
    <property type="entry name" value="von Willebrand factor, type A domain"/>
    <property type="match status" value="1"/>
</dbReference>
<dbReference type="STRING" id="1294263.JCM21531_1986"/>
<keyword evidence="2" id="KW-1185">Reference proteome</keyword>
<dbReference type="EMBL" id="BAVR01000020">
    <property type="protein sequence ID" value="GAE88536.1"/>
    <property type="molecule type" value="Genomic_DNA"/>
</dbReference>
<dbReference type="Proteomes" id="UP000019109">
    <property type="component" value="Unassembled WGS sequence"/>
</dbReference>
<dbReference type="InterPro" id="IPR036465">
    <property type="entry name" value="vWFA_dom_sf"/>
</dbReference>
<protein>
    <submittedName>
        <fullName evidence="1">Uncharacterized protein</fullName>
    </submittedName>
</protein>
<gene>
    <name evidence="1" type="ORF">JCM21531_1986</name>
</gene>